<evidence type="ECO:0000256" key="2">
    <source>
        <dbReference type="SAM" id="Phobius"/>
    </source>
</evidence>
<dbReference type="RefSeq" id="WP_035570703.1">
    <property type="nucleotide sequence ID" value="NZ_ARYH01000001.1"/>
</dbReference>
<keyword evidence="2" id="KW-1133">Transmembrane helix</keyword>
<dbReference type="AlphaFoldDB" id="A0A069E741"/>
<evidence type="ECO:0000313" key="3">
    <source>
        <dbReference type="EMBL" id="KCZ85892.1"/>
    </source>
</evidence>
<keyword evidence="2" id="KW-0812">Transmembrane</keyword>
<dbReference type="STRING" id="1280949.HAD_09405"/>
<proteinExistence type="predicted"/>
<dbReference type="Proteomes" id="UP000027446">
    <property type="component" value="Unassembled WGS sequence"/>
</dbReference>
<sequence length="175" mass="19389">MSDTPRRWPFWLIVSLLANMILVGLLAGFLLQAGPRGKPDGPPAERISWGSRDDGSREVMRRVFREAFRASAEERTARADVRKRLAETVSADPYDADAMREAFKELRSADDAVNAATHEAMVNLFATMSVEERQHMARILRHGPGDRRSRHKRGPDGRSGPAGDGPPPPPPDVEP</sequence>
<keyword evidence="4" id="KW-1185">Reference proteome</keyword>
<evidence type="ECO:0000256" key="1">
    <source>
        <dbReference type="SAM" id="MobiDB-lite"/>
    </source>
</evidence>
<dbReference type="PATRIC" id="fig|1280949.3.peg.1919"/>
<evidence type="ECO:0008006" key="5">
    <source>
        <dbReference type="Google" id="ProtNLM"/>
    </source>
</evidence>
<accession>A0A069E741</accession>
<dbReference type="InterPro" id="IPR025961">
    <property type="entry name" value="Metal_resist"/>
</dbReference>
<name>A0A069E741_9PROT</name>
<feature type="transmembrane region" description="Helical" evidence="2">
    <location>
        <begin position="12"/>
        <end position="31"/>
    </location>
</feature>
<gene>
    <name evidence="3" type="ORF">HAD_09405</name>
</gene>
<reference evidence="3 4" key="1">
    <citation type="journal article" date="2014" name="Antonie Van Leeuwenhoek">
        <title>Hyphomonas beringensis sp. nov. and Hyphomonas chukchiensis sp. nov., isolated from surface seawater of the Bering Sea and Chukchi Sea.</title>
        <authorList>
            <person name="Li C."/>
            <person name="Lai Q."/>
            <person name="Li G."/>
            <person name="Dong C."/>
            <person name="Wang J."/>
            <person name="Liao Y."/>
            <person name="Shao Z."/>
        </authorList>
    </citation>
    <scope>NUCLEOTIDE SEQUENCE [LARGE SCALE GENOMIC DNA]</scope>
    <source>
        <strain evidence="3 4">MHS-3</strain>
    </source>
</reference>
<evidence type="ECO:0000313" key="4">
    <source>
        <dbReference type="Proteomes" id="UP000027446"/>
    </source>
</evidence>
<protein>
    <recommendedName>
        <fullName evidence="5">Integral membrane protein</fullName>
    </recommendedName>
</protein>
<feature type="region of interest" description="Disordered" evidence="1">
    <location>
        <begin position="139"/>
        <end position="175"/>
    </location>
</feature>
<dbReference type="Pfam" id="PF13801">
    <property type="entry name" value="Metal_resist"/>
    <property type="match status" value="1"/>
</dbReference>
<comment type="caution">
    <text evidence="3">The sequence shown here is derived from an EMBL/GenBank/DDBJ whole genome shotgun (WGS) entry which is preliminary data.</text>
</comment>
<keyword evidence="2" id="KW-0472">Membrane</keyword>
<feature type="compositionally biased region" description="Pro residues" evidence="1">
    <location>
        <begin position="164"/>
        <end position="175"/>
    </location>
</feature>
<dbReference type="eggNOG" id="COG3678">
    <property type="taxonomic scope" value="Bacteria"/>
</dbReference>
<organism evidence="3 4">
    <name type="scientific">Hyphomonas adhaerens MHS-3</name>
    <dbReference type="NCBI Taxonomy" id="1280949"/>
    <lineage>
        <taxon>Bacteria</taxon>
        <taxon>Pseudomonadati</taxon>
        <taxon>Pseudomonadota</taxon>
        <taxon>Alphaproteobacteria</taxon>
        <taxon>Hyphomonadales</taxon>
        <taxon>Hyphomonadaceae</taxon>
        <taxon>Hyphomonas</taxon>
    </lineage>
</organism>
<dbReference type="EMBL" id="ARYH01000001">
    <property type="protein sequence ID" value="KCZ85892.1"/>
    <property type="molecule type" value="Genomic_DNA"/>
</dbReference>